<dbReference type="EMBL" id="JBIHMM010000001">
    <property type="protein sequence ID" value="MFH0253233.1"/>
    <property type="molecule type" value="Genomic_DNA"/>
</dbReference>
<protein>
    <submittedName>
        <fullName evidence="3">Uncharacterized protein</fullName>
    </submittedName>
</protein>
<dbReference type="RefSeq" id="WP_377168080.1">
    <property type="nucleotide sequence ID" value="NZ_JBHTJC010000001.1"/>
</dbReference>
<feature type="compositionally biased region" description="Basic and acidic residues" evidence="1">
    <location>
        <begin position="91"/>
        <end position="112"/>
    </location>
</feature>
<reference evidence="3 4" key="1">
    <citation type="submission" date="2024-10" db="EMBL/GenBank/DDBJ databases">
        <authorList>
            <person name="Yang X.-N."/>
        </authorList>
    </citation>
    <scope>NUCLEOTIDE SEQUENCE [LARGE SCALE GENOMIC DNA]</scope>
    <source>
        <strain evidence="3 4">CAU 1059</strain>
    </source>
</reference>
<evidence type="ECO:0000256" key="2">
    <source>
        <dbReference type="SAM" id="Phobius"/>
    </source>
</evidence>
<keyword evidence="2" id="KW-1133">Transmembrane helix</keyword>
<feature type="region of interest" description="Disordered" evidence="1">
    <location>
        <begin position="75"/>
        <end position="112"/>
    </location>
</feature>
<proteinExistence type="predicted"/>
<evidence type="ECO:0000256" key="1">
    <source>
        <dbReference type="SAM" id="MobiDB-lite"/>
    </source>
</evidence>
<organism evidence="3 4">
    <name type="scientific">Roseovarius aquimarinus</name>
    <dbReference type="NCBI Taxonomy" id="1229156"/>
    <lineage>
        <taxon>Bacteria</taxon>
        <taxon>Pseudomonadati</taxon>
        <taxon>Pseudomonadota</taxon>
        <taxon>Alphaproteobacteria</taxon>
        <taxon>Rhodobacterales</taxon>
        <taxon>Roseobacteraceae</taxon>
        <taxon>Roseovarius</taxon>
    </lineage>
</organism>
<evidence type="ECO:0000313" key="4">
    <source>
        <dbReference type="Proteomes" id="UP001607157"/>
    </source>
</evidence>
<feature type="transmembrane region" description="Helical" evidence="2">
    <location>
        <begin position="12"/>
        <end position="34"/>
    </location>
</feature>
<feature type="transmembrane region" description="Helical" evidence="2">
    <location>
        <begin position="40"/>
        <end position="67"/>
    </location>
</feature>
<name>A0ABW7I5D9_9RHOB</name>
<evidence type="ECO:0000313" key="3">
    <source>
        <dbReference type="EMBL" id="MFH0253233.1"/>
    </source>
</evidence>
<comment type="caution">
    <text evidence="3">The sequence shown here is derived from an EMBL/GenBank/DDBJ whole genome shotgun (WGS) entry which is preliminary data.</text>
</comment>
<gene>
    <name evidence="3" type="ORF">ACGRVM_04985</name>
</gene>
<sequence length="112" mass="11779">MSDFRHTATVRSYARHAAAGFAIAAALVAALFWLDSGQLAHIVSAAGGAWAAAAVMWLGLGVLFALVQCMMARHGGDDDDDSGPRGGGGPREPHDGRMIPIRAEARSRDTHR</sequence>
<dbReference type="Proteomes" id="UP001607157">
    <property type="component" value="Unassembled WGS sequence"/>
</dbReference>
<keyword evidence="2" id="KW-0812">Transmembrane</keyword>
<keyword evidence="4" id="KW-1185">Reference proteome</keyword>
<accession>A0ABW7I5D9</accession>
<keyword evidence="2" id="KW-0472">Membrane</keyword>